<accession>A0A2P2M4H9</accession>
<dbReference type="EMBL" id="GGEC01044656">
    <property type="protein sequence ID" value="MBX25140.1"/>
    <property type="molecule type" value="Transcribed_RNA"/>
</dbReference>
<name>A0A2P2M4H9_RHIMU</name>
<dbReference type="AlphaFoldDB" id="A0A2P2M4H9"/>
<sequence length="45" mass="5043">MSNPPAASTSSLIWHFLRTLQIFRSQLIWSGSKLSLNDPSNRNGL</sequence>
<evidence type="ECO:0000313" key="1">
    <source>
        <dbReference type="EMBL" id="MBX25140.1"/>
    </source>
</evidence>
<organism evidence="1">
    <name type="scientific">Rhizophora mucronata</name>
    <name type="common">Asiatic mangrove</name>
    <dbReference type="NCBI Taxonomy" id="61149"/>
    <lineage>
        <taxon>Eukaryota</taxon>
        <taxon>Viridiplantae</taxon>
        <taxon>Streptophyta</taxon>
        <taxon>Embryophyta</taxon>
        <taxon>Tracheophyta</taxon>
        <taxon>Spermatophyta</taxon>
        <taxon>Magnoliopsida</taxon>
        <taxon>eudicotyledons</taxon>
        <taxon>Gunneridae</taxon>
        <taxon>Pentapetalae</taxon>
        <taxon>rosids</taxon>
        <taxon>fabids</taxon>
        <taxon>Malpighiales</taxon>
        <taxon>Rhizophoraceae</taxon>
        <taxon>Rhizophora</taxon>
    </lineage>
</organism>
<protein>
    <submittedName>
        <fullName evidence="1">Uncharacterized protein</fullName>
    </submittedName>
</protein>
<proteinExistence type="predicted"/>
<reference evidence="1" key="1">
    <citation type="submission" date="2018-02" db="EMBL/GenBank/DDBJ databases">
        <title>Rhizophora mucronata_Transcriptome.</title>
        <authorList>
            <person name="Meera S.P."/>
            <person name="Sreeshan A."/>
            <person name="Augustine A."/>
        </authorList>
    </citation>
    <scope>NUCLEOTIDE SEQUENCE</scope>
    <source>
        <tissue evidence="1">Leaf</tissue>
    </source>
</reference>